<evidence type="ECO:0000256" key="7">
    <source>
        <dbReference type="ARBA" id="ARBA00023054"/>
    </source>
</evidence>
<evidence type="ECO:0000256" key="11">
    <source>
        <dbReference type="SAM" id="Phobius"/>
    </source>
</evidence>
<keyword evidence="4 11" id="KW-0812">Transmembrane</keyword>
<keyword evidence="5" id="KW-0653">Protein transport</keyword>
<evidence type="ECO:0000256" key="9">
    <source>
        <dbReference type="SAM" id="Coils"/>
    </source>
</evidence>
<dbReference type="GO" id="GO:0031201">
    <property type="term" value="C:SNARE complex"/>
    <property type="evidence" value="ECO:0007669"/>
    <property type="project" value="TreeGrafter"/>
</dbReference>
<dbReference type="GO" id="GO:0006890">
    <property type="term" value="P:retrograde vesicle-mediated transport, Golgi to endoplasmic reticulum"/>
    <property type="evidence" value="ECO:0007669"/>
    <property type="project" value="TreeGrafter"/>
</dbReference>
<evidence type="ECO:0000256" key="2">
    <source>
        <dbReference type="ARBA" id="ARBA00009063"/>
    </source>
</evidence>
<dbReference type="Proteomes" id="UP000030762">
    <property type="component" value="Unassembled WGS sequence"/>
</dbReference>
<feature type="domain" description="T-SNARE coiled-coil homology" evidence="12">
    <location>
        <begin position="216"/>
        <end position="278"/>
    </location>
</feature>
<dbReference type="GeneID" id="19946305"/>
<evidence type="ECO:0000256" key="6">
    <source>
        <dbReference type="ARBA" id="ARBA00022989"/>
    </source>
</evidence>
<evidence type="ECO:0000259" key="12">
    <source>
        <dbReference type="PROSITE" id="PS50192"/>
    </source>
</evidence>
<evidence type="ECO:0000256" key="1">
    <source>
        <dbReference type="ARBA" id="ARBA00004211"/>
    </source>
</evidence>
<evidence type="ECO:0000256" key="10">
    <source>
        <dbReference type="SAM" id="MobiDB-lite"/>
    </source>
</evidence>
<dbReference type="PANTHER" id="PTHR15959:SF0">
    <property type="entry name" value="SYNTAXIN-18"/>
    <property type="match status" value="1"/>
</dbReference>
<dbReference type="PANTHER" id="PTHR15959">
    <property type="entry name" value="SYNTAXIN-18"/>
    <property type="match status" value="1"/>
</dbReference>
<dbReference type="RefSeq" id="XP_008609523.1">
    <property type="nucleotide sequence ID" value="XM_008611301.1"/>
</dbReference>
<keyword evidence="6 11" id="KW-1133">Transmembrane helix</keyword>
<organism evidence="13 14">
    <name type="scientific">Saprolegnia diclina (strain VS20)</name>
    <dbReference type="NCBI Taxonomy" id="1156394"/>
    <lineage>
        <taxon>Eukaryota</taxon>
        <taxon>Sar</taxon>
        <taxon>Stramenopiles</taxon>
        <taxon>Oomycota</taxon>
        <taxon>Saprolegniomycetes</taxon>
        <taxon>Saprolegniales</taxon>
        <taxon>Saprolegniaceae</taxon>
        <taxon>Saprolegnia</taxon>
    </lineage>
</organism>
<dbReference type="OrthoDB" id="342981at2759"/>
<dbReference type="EMBL" id="JH767145">
    <property type="protein sequence ID" value="EQC37361.1"/>
    <property type="molecule type" value="Genomic_DNA"/>
</dbReference>
<keyword evidence="14" id="KW-1185">Reference proteome</keyword>
<dbReference type="Gene3D" id="1.20.5.110">
    <property type="match status" value="1"/>
</dbReference>
<name>T0QRK6_SAPDV</name>
<feature type="region of interest" description="Disordered" evidence="10">
    <location>
        <begin position="146"/>
        <end position="175"/>
    </location>
</feature>
<dbReference type="STRING" id="1156394.T0QRK6"/>
<protein>
    <recommendedName>
        <fullName evidence="12">t-SNARE coiled-coil homology domain-containing protein</fullName>
    </recommendedName>
</protein>
<proteinExistence type="inferred from homology"/>
<dbReference type="GO" id="GO:0005783">
    <property type="term" value="C:endoplasmic reticulum"/>
    <property type="evidence" value="ECO:0007669"/>
    <property type="project" value="TreeGrafter"/>
</dbReference>
<evidence type="ECO:0000256" key="4">
    <source>
        <dbReference type="ARBA" id="ARBA00022692"/>
    </source>
</evidence>
<comment type="similarity">
    <text evidence="2">Belongs to the syntaxin family.</text>
</comment>
<dbReference type="GO" id="GO:0015031">
    <property type="term" value="P:protein transport"/>
    <property type="evidence" value="ECO:0007669"/>
    <property type="project" value="UniProtKB-KW"/>
</dbReference>
<dbReference type="InterPro" id="IPR000727">
    <property type="entry name" value="T_SNARE_dom"/>
</dbReference>
<dbReference type="OMA" id="DGAKQMQ"/>
<dbReference type="eggNOG" id="KOG3894">
    <property type="taxonomic scope" value="Eukaryota"/>
</dbReference>
<keyword evidence="3" id="KW-0813">Transport</keyword>
<evidence type="ECO:0000256" key="8">
    <source>
        <dbReference type="ARBA" id="ARBA00023136"/>
    </source>
</evidence>
<dbReference type="SUPFAM" id="SSF58038">
    <property type="entry name" value="SNARE fusion complex"/>
    <property type="match status" value="1"/>
</dbReference>
<gene>
    <name evidence="13" type="ORF">SDRG_05578</name>
</gene>
<dbReference type="InParanoid" id="T0QRK6"/>
<evidence type="ECO:0000256" key="3">
    <source>
        <dbReference type="ARBA" id="ARBA00022448"/>
    </source>
</evidence>
<comment type="subcellular location">
    <subcellularLocation>
        <location evidence="1">Membrane</location>
        <topology evidence="1">Single-pass type IV membrane protein</topology>
    </subcellularLocation>
</comment>
<dbReference type="PROSITE" id="PS50192">
    <property type="entry name" value="T_SNARE"/>
    <property type="match status" value="1"/>
</dbReference>
<sequence length="306" mass="34676">MDITADFRKLARWTDAPAEAKPVSDFMQEAIDVLESLRKISTLLRGQRKCYVDPARFLPSKAAAFSDVERDELEESALESYQACELQIEQLKERLQIGRSKKPQTTRMQMEMVTYLSDRVKRSVQSVQAARKQRIARPFFASQRFLPDSTELHAPEPSAKPKPTAAPRPATTATHLQEQPRALPAIQSNVNDETSSSWAFTEEETQRFHAENIQLHKHLHEEIEAAKRLEASMNEISRIMGHFSDNIEAQHGDLEKIAANADTTSTNVVQGNKSLAKAYDYGENRGFTIFCFYAAASVLLLVMHYY</sequence>
<evidence type="ECO:0000313" key="14">
    <source>
        <dbReference type="Proteomes" id="UP000030762"/>
    </source>
</evidence>
<dbReference type="VEuPathDB" id="FungiDB:SDRG_05578"/>
<reference evidence="13 14" key="1">
    <citation type="submission" date="2012-04" db="EMBL/GenBank/DDBJ databases">
        <title>The Genome Sequence of Saprolegnia declina VS20.</title>
        <authorList>
            <consortium name="The Broad Institute Genome Sequencing Platform"/>
            <person name="Russ C."/>
            <person name="Nusbaum C."/>
            <person name="Tyler B."/>
            <person name="van West P."/>
            <person name="Dieguez-Uribeondo J."/>
            <person name="de Bruijn I."/>
            <person name="Tripathy S."/>
            <person name="Jiang R."/>
            <person name="Young S.K."/>
            <person name="Zeng Q."/>
            <person name="Gargeya S."/>
            <person name="Fitzgerald M."/>
            <person name="Haas B."/>
            <person name="Abouelleil A."/>
            <person name="Alvarado L."/>
            <person name="Arachchi H.M."/>
            <person name="Berlin A."/>
            <person name="Chapman S.B."/>
            <person name="Goldberg J."/>
            <person name="Griggs A."/>
            <person name="Gujja S."/>
            <person name="Hansen M."/>
            <person name="Howarth C."/>
            <person name="Imamovic A."/>
            <person name="Larimer J."/>
            <person name="McCowen C."/>
            <person name="Montmayeur A."/>
            <person name="Murphy C."/>
            <person name="Neiman D."/>
            <person name="Pearson M."/>
            <person name="Priest M."/>
            <person name="Roberts A."/>
            <person name="Saif S."/>
            <person name="Shea T."/>
            <person name="Sisk P."/>
            <person name="Sykes S."/>
            <person name="Wortman J."/>
            <person name="Nusbaum C."/>
            <person name="Birren B."/>
        </authorList>
    </citation>
    <scope>NUCLEOTIDE SEQUENCE [LARGE SCALE GENOMIC DNA]</scope>
    <source>
        <strain evidence="13 14">VS20</strain>
    </source>
</reference>
<feature type="transmembrane region" description="Helical" evidence="11">
    <location>
        <begin position="287"/>
        <end position="305"/>
    </location>
</feature>
<keyword evidence="8 11" id="KW-0472">Membrane</keyword>
<evidence type="ECO:0000256" key="5">
    <source>
        <dbReference type="ARBA" id="ARBA00022927"/>
    </source>
</evidence>
<feature type="coiled-coil region" evidence="9">
    <location>
        <begin position="74"/>
        <end position="101"/>
    </location>
</feature>
<dbReference type="AlphaFoldDB" id="T0QRK6"/>
<evidence type="ECO:0000313" key="13">
    <source>
        <dbReference type="EMBL" id="EQC37361.1"/>
    </source>
</evidence>
<accession>T0QRK6</accession>
<keyword evidence="7 9" id="KW-0175">Coiled coil</keyword>